<organism evidence="6 7">
    <name type="scientific">Chondromyces crocatus</name>
    <dbReference type="NCBI Taxonomy" id="52"/>
    <lineage>
        <taxon>Bacteria</taxon>
        <taxon>Pseudomonadati</taxon>
        <taxon>Myxococcota</taxon>
        <taxon>Polyangia</taxon>
        <taxon>Polyangiales</taxon>
        <taxon>Polyangiaceae</taxon>
        <taxon>Chondromyces</taxon>
    </lineage>
</organism>
<dbReference type="Gene3D" id="3.30.559.10">
    <property type="entry name" value="Chloramphenicol acetyltransferase-like domain"/>
    <property type="match status" value="1"/>
</dbReference>
<dbReference type="PROSITE" id="PS50075">
    <property type="entry name" value="CARRIER"/>
    <property type="match status" value="1"/>
</dbReference>
<protein>
    <recommendedName>
        <fullName evidence="5">Carrier domain-containing protein</fullName>
    </recommendedName>
</protein>
<dbReference type="EMBL" id="CP012159">
    <property type="protein sequence ID" value="AKT42432.1"/>
    <property type="molecule type" value="Genomic_DNA"/>
</dbReference>
<comment type="cofactor">
    <cofactor evidence="1">
        <name>pantetheine 4'-phosphate</name>
        <dbReference type="ChEBI" id="CHEBI:47942"/>
    </cofactor>
</comment>
<name>A0A0K1EP47_CHOCO</name>
<evidence type="ECO:0000256" key="2">
    <source>
        <dbReference type="ARBA" id="ARBA00006432"/>
    </source>
</evidence>
<feature type="domain" description="Carrier" evidence="5">
    <location>
        <begin position="994"/>
        <end position="1069"/>
    </location>
</feature>
<dbReference type="Pfam" id="PF13193">
    <property type="entry name" value="AMP-binding_C"/>
    <property type="match status" value="1"/>
</dbReference>
<evidence type="ECO:0000256" key="4">
    <source>
        <dbReference type="ARBA" id="ARBA00022553"/>
    </source>
</evidence>
<dbReference type="Pfam" id="PF00501">
    <property type="entry name" value="AMP-binding"/>
    <property type="match status" value="1"/>
</dbReference>
<dbReference type="GO" id="GO:0031177">
    <property type="term" value="F:phosphopantetheine binding"/>
    <property type="evidence" value="ECO:0007669"/>
    <property type="project" value="InterPro"/>
</dbReference>
<evidence type="ECO:0000256" key="3">
    <source>
        <dbReference type="ARBA" id="ARBA00022450"/>
    </source>
</evidence>
<dbReference type="InterPro" id="IPR000873">
    <property type="entry name" value="AMP-dep_synth/lig_dom"/>
</dbReference>
<dbReference type="Proteomes" id="UP000067626">
    <property type="component" value="Chromosome"/>
</dbReference>
<dbReference type="Gene3D" id="3.30.300.30">
    <property type="match status" value="1"/>
</dbReference>
<keyword evidence="4" id="KW-0597">Phosphoprotein</keyword>
<dbReference type="InterPro" id="IPR020806">
    <property type="entry name" value="PKS_PP-bd"/>
</dbReference>
<dbReference type="PROSITE" id="PS00455">
    <property type="entry name" value="AMP_BINDING"/>
    <property type="match status" value="1"/>
</dbReference>
<dbReference type="SUPFAM" id="SSF56801">
    <property type="entry name" value="Acetyl-CoA synthetase-like"/>
    <property type="match status" value="1"/>
</dbReference>
<dbReference type="NCBIfam" id="TIGR01733">
    <property type="entry name" value="AA-adenyl-dom"/>
    <property type="match status" value="1"/>
</dbReference>
<dbReference type="InterPro" id="IPR023213">
    <property type="entry name" value="CAT-like_dom_sf"/>
</dbReference>
<dbReference type="Pfam" id="PF00668">
    <property type="entry name" value="Condensation"/>
    <property type="match status" value="1"/>
</dbReference>
<dbReference type="PROSITE" id="PS00012">
    <property type="entry name" value="PHOSPHOPANTETHEINE"/>
    <property type="match status" value="1"/>
</dbReference>
<dbReference type="SUPFAM" id="SSF47336">
    <property type="entry name" value="ACP-like"/>
    <property type="match status" value="1"/>
</dbReference>
<dbReference type="InterPro" id="IPR020845">
    <property type="entry name" value="AMP-binding_CS"/>
</dbReference>
<dbReference type="InterPro" id="IPR045851">
    <property type="entry name" value="AMP-bd_C_sf"/>
</dbReference>
<evidence type="ECO:0000313" key="7">
    <source>
        <dbReference type="Proteomes" id="UP000067626"/>
    </source>
</evidence>
<comment type="similarity">
    <text evidence="2">Belongs to the ATP-dependent AMP-binding enzyme family.</text>
</comment>
<dbReference type="Gene3D" id="1.10.1200.10">
    <property type="entry name" value="ACP-like"/>
    <property type="match status" value="1"/>
</dbReference>
<proteinExistence type="inferred from homology"/>
<evidence type="ECO:0000313" key="6">
    <source>
        <dbReference type="EMBL" id="AKT42432.1"/>
    </source>
</evidence>
<dbReference type="PANTHER" id="PTHR45527:SF1">
    <property type="entry name" value="FATTY ACID SYNTHASE"/>
    <property type="match status" value="1"/>
</dbReference>
<dbReference type="Gene3D" id="3.30.559.30">
    <property type="entry name" value="Nonribosomal peptide synthetase, condensation domain"/>
    <property type="match status" value="1"/>
</dbReference>
<dbReference type="CDD" id="cd17652">
    <property type="entry name" value="A_NRPS_CmdD_like"/>
    <property type="match status" value="1"/>
</dbReference>
<dbReference type="Gene3D" id="2.30.38.10">
    <property type="entry name" value="Luciferase, Domain 3"/>
    <property type="match status" value="1"/>
</dbReference>
<dbReference type="FunFam" id="3.30.300.30:FF:000010">
    <property type="entry name" value="Enterobactin synthetase component F"/>
    <property type="match status" value="1"/>
</dbReference>
<dbReference type="Gene3D" id="3.40.50.980">
    <property type="match status" value="2"/>
</dbReference>
<dbReference type="STRING" id="52.CMC5_066580"/>
<dbReference type="InterPro" id="IPR010071">
    <property type="entry name" value="AA_adenyl_dom"/>
</dbReference>
<dbReference type="GO" id="GO:0003824">
    <property type="term" value="F:catalytic activity"/>
    <property type="evidence" value="ECO:0007669"/>
    <property type="project" value="InterPro"/>
</dbReference>
<dbReference type="KEGG" id="ccro:CMC5_066580"/>
<reference evidence="6 7" key="1">
    <citation type="submission" date="2015-07" db="EMBL/GenBank/DDBJ databases">
        <title>Genome analysis of myxobacterium Chondromyces crocatus Cm c5 reveals a high potential for natural compound synthesis and the genetic basis for the loss of fruiting body formation.</title>
        <authorList>
            <person name="Zaburannyi N."/>
            <person name="Bunk B."/>
            <person name="Maier J."/>
            <person name="Overmann J."/>
            <person name="Mueller R."/>
        </authorList>
    </citation>
    <scope>NUCLEOTIDE SEQUENCE [LARGE SCALE GENOMIC DNA]</scope>
    <source>
        <strain evidence="6 7">Cm c5</strain>
    </source>
</reference>
<dbReference type="InterPro" id="IPR036736">
    <property type="entry name" value="ACP-like_sf"/>
</dbReference>
<dbReference type="FunFam" id="3.40.50.980:FF:000001">
    <property type="entry name" value="Non-ribosomal peptide synthetase"/>
    <property type="match status" value="1"/>
</dbReference>
<dbReference type="InterPro" id="IPR006162">
    <property type="entry name" value="Ppantetheine_attach_site"/>
</dbReference>
<dbReference type="GO" id="GO:0043041">
    <property type="term" value="P:amino acid activation for nonribosomal peptide biosynthetic process"/>
    <property type="evidence" value="ECO:0007669"/>
    <property type="project" value="TreeGrafter"/>
</dbReference>
<sequence>MEDAGVEDVYELSPMQQGMLFHALVAPERGAYLEQIVFTLRGKLRVDALRQAWDRVVARHPVLRSSFHWEELNEPLQIAHTTASPPWVQHDLRELPAVERTARFEAIVQADKASGIRLDEAPLMRFTLVRVEDEVHELLWSHHHLLFDGWSLPILLNEVLSVYRAQVRGEVLQLSPVRPYRDYITWLKAQDAEKAKAHWRAALAGFAGPIPLHVDTLCAPSETRCAPSEGVSAEASAEGGAKVGEAEGPHALEALRLSEALTSKLQAFSRQQHLTLNTLVQGAWALVLSRYSGETEVVFGATVAGRPGALGGVESMVGLFINTLPVRASVSDAAPLLPWLEALQAQHLENEQFSYLALSEIQRVSEVPAGSPLFESLLVFENYPSAGAEPGRPGELRFEQMRGVAETNYPLTVVATVKDALLLRISYDAQRFDRATIARMLGHLGTALEGMSEDPARKLGRLPLLGREERARILVDWSATPAKPPRGACAHHLFEAQAARTPEAVALVFEEQQLTYGEVNARANQLAHHLQGLGVGPEMRVGICVERSPAMVIGFLGILKAGGAYVPFDPDYPTDRLAYMLRDAAVSVLVTQQRLGERLPTRGAEVVLLDAEEAVIAARPQGNPESAVTSRSLAYVIYTSGSTGRPKGVLVEHGGVCNLIEAVPERFAVTPDSRGLQFFSFGFDAFVADAFLALGAGACLVLGPATSLMPGEPLARTLRAQRITHAILPPSALAVTPPEGLPDLAVVIAAGEACSAELTRRWAKGRRFMNGYGPTESTVAATIARDLDGVRKPPIGRPFPGMQVYLLDRNFEPTPVGVPGELYLGGAGLARGYLNQPALTAAKFIPHPFSDAPGARLYRTGDRARYLPDGSIDYVGRVDAQVKLRGYRVELGEIEAALRQHPGVQDAAVIVREDAPGDSRLTAYVVPEGEAPTPASLRSALKETLPEFMIPAAFVGLSALPLTPHGKVDRAALPAPGHEARAGACGVGEAGFVAPRSPAEETLSAIWAEVLGAGPVSVEANFFELGGHSLLATQAVSRAQDAFALELPLRSLFEHPTVASFAAYVIAQQLDQADGDLLDQLLDDMDALPSEGETEV</sequence>
<dbReference type="SUPFAM" id="SSF52777">
    <property type="entry name" value="CoA-dependent acyltransferases"/>
    <property type="match status" value="2"/>
</dbReference>
<dbReference type="FunFam" id="2.30.38.10:FF:000001">
    <property type="entry name" value="Non-ribosomal peptide synthetase PvdI"/>
    <property type="match status" value="1"/>
</dbReference>
<dbReference type="GO" id="GO:0005737">
    <property type="term" value="C:cytoplasm"/>
    <property type="evidence" value="ECO:0007669"/>
    <property type="project" value="TreeGrafter"/>
</dbReference>
<dbReference type="InterPro" id="IPR001242">
    <property type="entry name" value="Condensation_dom"/>
</dbReference>
<dbReference type="CDD" id="cd19543">
    <property type="entry name" value="DCL_NRPS"/>
    <property type="match status" value="1"/>
</dbReference>
<dbReference type="OrthoDB" id="9797708at2"/>
<dbReference type="SMART" id="SM00823">
    <property type="entry name" value="PKS_PP"/>
    <property type="match status" value="1"/>
</dbReference>
<keyword evidence="3" id="KW-0596">Phosphopantetheine</keyword>
<dbReference type="GO" id="GO:0044550">
    <property type="term" value="P:secondary metabolite biosynthetic process"/>
    <property type="evidence" value="ECO:0007669"/>
    <property type="project" value="UniProtKB-ARBA"/>
</dbReference>
<dbReference type="Pfam" id="PF00550">
    <property type="entry name" value="PP-binding"/>
    <property type="match status" value="1"/>
</dbReference>
<dbReference type="FunFam" id="3.40.50.12780:FF:000012">
    <property type="entry name" value="Non-ribosomal peptide synthetase"/>
    <property type="match status" value="1"/>
</dbReference>
<dbReference type="InterPro" id="IPR009081">
    <property type="entry name" value="PP-bd_ACP"/>
</dbReference>
<keyword evidence="7" id="KW-1185">Reference proteome</keyword>
<dbReference type="FunFam" id="1.10.1200.10:FF:000005">
    <property type="entry name" value="Nonribosomal peptide synthetase 1"/>
    <property type="match status" value="1"/>
</dbReference>
<dbReference type="PANTHER" id="PTHR45527">
    <property type="entry name" value="NONRIBOSOMAL PEPTIDE SYNTHETASE"/>
    <property type="match status" value="1"/>
</dbReference>
<evidence type="ECO:0000256" key="1">
    <source>
        <dbReference type="ARBA" id="ARBA00001957"/>
    </source>
</evidence>
<gene>
    <name evidence="6" type="ORF">CMC5_066580</name>
</gene>
<dbReference type="InterPro" id="IPR025110">
    <property type="entry name" value="AMP-bd_C"/>
</dbReference>
<dbReference type="AlphaFoldDB" id="A0A0K1EP47"/>
<dbReference type="PATRIC" id="fig|52.7.peg.7315"/>
<accession>A0A0K1EP47</accession>
<evidence type="ECO:0000259" key="5">
    <source>
        <dbReference type="PROSITE" id="PS50075"/>
    </source>
</evidence>